<organism evidence="15 16">
    <name type="scientific">Hymenochirus boettgeri</name>
    <name type="common">Congo dwarf clawed frog</name>
    <dbReference type="NCBI Taxonomy" id="247094"/>
    <lineage>
        <taxon>Eukaryota</taxon>
        <taxon>Metazoa</taxon>
        <taxon>Chordata</taxon>
        <taxon>Craniata</taxon>
        <taxon>Vertebrata</taxon>
        <taxon>Euteleostomi</taxon>
        <taxon>Amphibia</taxon>
        <taxon>Batrachia</taxon>
        <taxon>Anura</taxon>
        <taxon>Pipoidea</taxon>
        <taxon>Pipidae</taxon>
        <taxon>Pipinae</taxon>
        <taxon>Hymenochirus</taxon>
    </lineage>
</organism>
<keyword evidence="11" id="KW-0539">Nucleus</keyword>
<dbReference type="SUPFAM" id="SSF57667">
    <property type="entry name" value="beta-beta-alpha zinc fingers"/>
    <property type="match status" value="12"/>
</dbReference>
<keyword evidence="7 12" id="KW-0863">Zinc-finger</keyword>
<comment type="similarity">
    <text evidence="3">Belongs to the krueppel C2H2-type zinc-finger protein family.</text>
</comment>
<feature type="domain" description="C2H2-type" evidence="14">
    <location>
        <begin position="8"/>
        <end position="35"/>
    </location>
</feature>
<dbReference type="PROSITE" id="PS50157">
    <property type="entry name" value="ZINC_FINGER_C2H2_2"/>
    <property type="match status" value="19"/>
</dbReference>
<dbReference type="FunFam" id="3.30.160.60:FF:000052">
    <property type="entry name" value="zinc finger protein 546 isoform X1"/>
    <property type="match status" value="1"/>
</dbReference>
<feature type="domain" description="C2H2-type" evidence="14">
    <location>
        <begin position="558"/>
        <end position="579"/>
    </location>
</feature>
<dbReference type="GO" id="GO:0005634">
    <property type="term" value="C:nucleus"/>
    <property type="evidence" value="ECO:0007669"/>
    <property type="project" value="UniProtKB-SubCell"/>
</dbReference>
<feature type="domain" description="C2H2-type" evidence="14">
    <location>
        <begin position="113"/>
        <end position="140"/>
    </location>
</feature>
<keyword evidence="9" id="KW-0805">Transcription regulation</keyword>
<dbReference type="GO" id="GO:1990837">
    <property type="term" value="F:sequence-specific double-stranded DNA binding"/>
    <property type="evidence" value="ECO:0007669"/>
    <property type="project" value="UniProtKB-ARBA"/>
</dbReference>
<evidence type="ECO:0000256" key="1">
    <source>
        <dbReference type="ARBA" id="ARBA00003767"/>
    </source>
</evidence>
<evidence type="ECO:0000313" key="15">
    <source>
        <dbReference type="EMBL" id="KAG8453132.1"/>
    </source>
</evidence>
<evidence type="ECO:0000256" key="9">
    <source>
        <dbReference type="ARBA" id="ARBA00023015"/>
    </source>
</evidence>
<dbReference type="FunFam" id="3.30.160.60:FF:001049">
    <property type="entry name" value="zinc finger protein 319"/>
    <property type="match status" value="1"/>
</dbReference>
<dbReference type="SMART" id="SM00355">
    <property type="entry name" value="ZnF_C2H2"/>
    <property type="match status" value="19"/>
</dbReference>
<comment type="function">
    <text evidence="1">May be involved in transcriptional regulation.</text>
</comment>
<feature type="domain" description="C2H2-type" evidence="14">
    <location>
        <begin position="418"/>
        <end position="445"/>
    </location>
</feature>
<feature type="domain" description="C2H2-type" evidence="14">
    <location>
        <begin position="390"/>
        <end position="417"/>
    </location>
</feature>
<feature type="domain" description="C2H2-type" evidence="14">
    <location>
        <begin position="530"/>
        <end position="557"/>
    </location>
</feature>
<dbReference type="PROSITE" id="PS00028">
    <property type="entry name" value="ZINC_FINGER_C2H2_1"/>
    <property type="match status" value="15"/>
</dbReference>
<evidence type="ECO:0000256" key="8">
    <source>
        <dbReference type="ARBA" id="ARBA00022833"/>
    </source>
</evidence>
<feature type="domain" description="C2H2-type" evidence="14">
    <location>
        <begin position="714"/>
        <end position="741"/>
    </location>
</feature>
<dbReference type="InterPro" id="IPR050826">
    <property type="entry name" value="Krueppel_C2H2_ZnFinger"/>
</dbReference>
<dbReference type="Pfam" id="PF00096">
    <property type="entry name" value="zf-C2H2"/>
    <property type="match status" value="11"/>
</dbReference>
<evidence type="ECO:0000256" key="11">
    <source>
        <dbReference type="ARBA" id="ARBA00023242"/>
    </source>
</evidence>
<feature type="domain" description="C2H2-type" evidence="14">
    <location>
        <begin position="334"/>
        <end position="361"/>
    </location>
</feature>
<dbReference type="PANTHER" id="PTHR24377">
    <property type="entry name" value="IP01015P-RELATED"/>
    <property type="match status" value="1"/>
</dbReference>
<feature type="domain" description="C2H2-type" evidence="14">
    <location>
        <begin position="85"/>
        <end position="112"/>
    </location>
</feature>
<evidence type="ECO:0000256" key="12">
    <source>
        <dbReference type="PROSITE-ProRule" id="PRU00042"/>
    </source>
</evidence>
<dbReference type="FunFam" id="3.30.160.60:FF:002343">
    <property type="entry name" value="Zinc finger protein 33A"/>
    <property type="match status" value="2"/>
</dbReference>
<evidence type="ECO:0000256" key="3">
    <source>
        <dbReference type="ARBA" id="ARBA00006991"/>
    </source>
</evidence>
<feature type="domain" description="C2H2-type" evidence="14">
    <location>
        <begin position="602"/>
        <end position="629"/>
    </location>
</feature>
<evidence type="ECO:0000256" key="10">
    <source>
        <dbReference type="ARBA" id="ARBA00023163"/>
    </source>
</evidence>
<feature type="domain" description="C2H2-type" evidence="14">
    <location>
        <begin position="686"/>
        <end position="713"/>
    </location>
</feature>
<comment type="subcellular location">
    <subcellularLocation>
        <location evidence="2">Nucleus</location>
    </subcellularLocation>
</comment>
<dbReference type="FunFam" id="3.30.160.60:FF:000060">
    <property type="entry name" value="zinc finger protein 436"/>
    <property type="match status" value="1"/>
</dbReference>
<evidence type="ECO:0000256" key="5">
    <source>
        <dbReference type="ARBA" id="ARBA00022723"/>
    </source>
</evidence>
<feature type="domain" description="C2H2-type" evidence="14">
    <location>
        <begin position="362"/>
        <end position="389"/>
    </location>
</feature>
<feature type="domain" description="C2H2-type" evidence="14">
    <location>
        <begin position="658"/>
        <end position="685"/>
    </location>
</feature>
<dbReference type="OrthoDB" id="654211at2759"/>
<accession>A0A8T2K9S0</accession>
<dbReference type="GO" id="GO:0006357">
    <property type="term" value="P:regulation of transcription by RNA polymerase II"/>
    <property type="evidence" value="ECO:0007669"/>
    <property type="project" value="UniProtKB-ARBA"/>
</dbReference>
<name>A0A8T2K9S0_9PIPI</name>
<evidence type="ECO:0000256" key="4">
    <source>
        <dbReference type="ARBA" id="ARBA00022553"/>
    </source>
</evidence>
<keyword evidence="10" id="KW-0804">Transcription</keyword>
<feature type="domain" description="C2H2-type" evidence="14">
    <location>
        <begin position="630"/>
        <end position="657"/>
    </location>
</feature>
<evidence type="ECO:0000256" key="2">
    <source>
        <dbReference type="ARBA" id="ARBA00004123"/>
    </source>
</evidence>
<feature type="domain" description="C2H2-type" evidence="14">
    <location>
        <begin position="306"/>
        <end position="333"/>
    </location>
</feature>
<feature type="region of interest" description="Disordered" evidence="13">
    <location>
        <begin position="161"/>
        <end position="226"/>
    </location>
</feature>
<comment type="caution">
    <text evidence="15">The sequence shown here is derived from an EMBL/GenBank/DDBJ whole genome shotgun (WGS) entry which is preliminary data.</text>
</comment>
<dbReference type="Gene3D" id="3.30.160.60">
    <property type="entry name" value="Classic Zinc Finger"/>
    <property type="match status" value="17"/>
</dbReference>
<dbReference type="Proteomes" id="UP000812440">
    <property type="component" value="Chromosome 2"/>
</dbReference>
<dbReference type="FunFam" id="3.30.160.60:FF:000690">
    <property type="entry name" value="Zinc finger protein 354C"/>
    <property type="match status" value="1"/>
</dbReference>
<dbReference type="EMBL" id="JAACNH010000002">
    <property type="protein sequence ID" value="KAG8453132.1"/>
    <property type="molecule type" value="Genomic_DNA"/>
</dbReference>
<feature type="compositionally biased region" description="Basic residues" evidence="13">
    <location>
        <begin position="182"/>
        <end position="202"/>
    </location>
</feature>
<dbReference type="InterPro" id="IPR013087">
    <property type="entry name" value="Znf_C2H2_type"/>
</dbReference>
<proteinExistence type="inferred from homology"/>
<feature type="domain" description="C2H2-type" evidence="14">
    <location>
        <begin position="57"/>
        <end position="84"/>
    </location>
</feature>
<evidence type="ECO:0000313" key="16">
    <source>
        <dbReference type="Proteomes" id="UP000812440"/>
    </source>
</evidence>
<feature type="region of interest" description="Disordered" evidence="13">
    <location>
        <begin position="502"/>
        <end position="526"/>
    </location>
</feature>
<dbReference type="InterPro" id="IPR036236">
    <property type="entry name" value="Znf_C2H2_sf"/>
</dbReference>
<evidence type="ECO:0000259" key="14">
    <source>
        <dbReference type="PROSITE" id="PS50157"/>
    </source>
</evidence>
<keyword evidence="8" id="KW-0862">Zinc</keyword>
<feature type="compositionally biased region" description="Basic residues" evidence="13">
    <location>
        <begin position="161"/>
        <end position="173"/>
    </location>
</feature>
<sequence>MHVGARPFICSGCKRSFGHQSSLMRHRQLYCNIRTRKLANVIGKSRVSNSETDSRLYKCGVCRATFKNIIELKKHLGSHSGKQRYWCKVCEGKFSCNYFLVQHQRVHTGDQPYQCLVCQRPFSQKPTLSVHIRTHIGERPYLCHLCGYGFCSRAGMVRHQRSHKGSKIRHGNVQKKNPPSRIRLKVKPPQRTRKGGTRKKTVSRSQGVSGKAKAQEPSAGNEESEVVPKQRIIKYVECPDCGKTFKSQTHLTIHFRMHTGERPFACKCGKSFGHRSTLIRHRNFHCEVSSGNDSPERPEGVINNFYKCGICHLTFPTSGELKKHLGSHTGDQRYTCVDCGRNFTSNFYLVRHQRTHTGERPFTCPQCSKSFKCSSVLYRHQRTHAGVQPFKCKVCDKGFSQKTSLIIHMRTHTGLRPFSCYVCRRTFCSSTALLRHVQSHKPDEICPGENFFVGDSETAEALKIGIEGESRLNDLEEDNSGKIWRTRTRASDLLGFNENCDQEAPDDAEDWEDAEQENGDLAPDDEESGFICPECGKFFRSQTLLSVHQTIHSTGSSNKCSGCGKVFGHRSSLQRHQNTCCKAWDISDPTEASNSASIQAFYKCGICCIDFANRNELRKHLAGHPADQRYTCNDCDRTFSCNYFLVRHQRTHTGERPFVCTQCNKSFKCSSVLYRHQRTHTGELPFKCDVCMKSFCQKSTLVIHLRTHTGERPYPCQMCSRSFCSSSALARHEQTHRNNKDIKLIQLGE</sequence>
<reference evidence="15" key="1">
    <citation type="thesis" date="2020" institute="ProQuest LLC" country="789 East Eisenhower Parkway, Ann Arbor, MI, USA">
        <title>Comparative Genomics and Chromosome Evolution.</title>
        <authorList>
            <person name="Mudd A.B."/>
        </authorList>
    </citation>
    <scope>NUCLEOTIDE SEQUENCE</scope>
    <source>
        <strain evidence="15">Female2</strain>
        <tissue evidence="15">Blood</tissue>
    </source>
</reference>
<feature type="domain" description="C2H2-type" evidence="14">
    <location>
        <begin position="264"/>
        <end position="285"/>
    </location>
</feature>
<keyword evidence="5" id="KW-0479">Metal-binding</keyword>
<dbReference type="FunFam" id="3.30.160.60:FF:000303">
    <property type="entry name" value="Zinc finger protein 41"/>
    <property type="match status" value="1"/>
</dbReference>
<evidence type="ECO:0000256" key="6">
    <source>
        <dbReference type="ARBA" id="ARBA00022737"/>
    </source>
</evidence>
<dbReference type="FunFam" id="3.30.160.60:FF:000352">
    <property type="entry name" value="zinc finger protein 3 homolog"/>
    <property type="match status" value="1"/>
</dbReference>
<gene>
    <name evidence="15" type="ORF">GDO86_004814</name>
</gene>
<evidence type="ECO:0000256" key="7">
    <source>
        <dbReference type="ARBA" id="ARBA00022771"/>
    </source>
</evidence>
<keyword evidence="4" id="KW-0597">Phosphoprotein</keyword>
<dbReference type="AlphaFoldDB" id="A0A8T2K9S0"/>
<feature type="domain" description="C2H2-type" evidence="14">
    <location>
        <begin position="141"/>
        <end position="168"/>
    </location>
</feature>
<dbReference type="GO" id="GO:0008270">
    <property type="term" value="F:zinc ion binding"/>
    <property type="evidence" value="ECO:0007669"/>
    <property type="project" value="UniProtKB-KW"/>
</dbReference>
<keyword evidence="6" id="KW-0677">Repeat</keyword>
<dbReference type="FunFam" id="3.30.160.60:FF:000290">
    <property type="entry name" value="Zinc finger protein 697 isoform X1"/>
    <property type="match status" value="1"/>
</dbReference>
<protein>
    <recommendedName>
        <fullName evidence="14">C2H2-type domain-containing protein</fullName>
    </recommendedName>
</protein>
<evidence type="ECO:0000256" key="13">
    <source>
        <dbReference type="SAM" id="MobiDB-lite"/>
    </source>
</evidence>
<feature type="domain" description="C2H2-type" evidence="14">
    <location>
        <begin position="236"/>
        <end position="263"/>
    </location>
</feature>
<dbReference type="FunFam" id="3.30.160.60:FF:000446">
    <property type="entry name" value="Zinc finger protein"/>
    <property type="match status" value="2"/>
</dbReference>
<keyword evidence="16" id="KW-1185">Reference proteome</keyword>
<dbReference type="FunFam" id="3.30.160.60:FF:001289">
    <property type="entry name" value="Zinc finger protein 574"/>
    <property type="match status" value="1"/>
</dbReference>